<proteinExistence type="predicted"/>
<evidence type="ECO:0000313" key="2">
    <source>
        <dbReference type="Proteomes" id="UP000295270"/>
    </source>
</evidence>
<organism evidence="1 2">
    <name type="scientific">Flavobacterium circumlabens</name>
    <dbReference type="NCBI Taxonomy" id="2133765"/>
    <lineage>
        <taxon>Bacteria</taxon>
        <taxon>Pseudomonadati</taxon>
        <taxon>Bacteroidota</taxon>
        <taxon>Flavobacteriia</taxon>
        <taxon>Flavobacteriales</taxon>
        <taxon>Flavobacteriaceae</taxon>
        <taxon>Flavobacterium</taxon>
    </lineage>
</organism>
<sequence>MITKGTLFLNYKLLINCNLIAISTKFNTHKQQPHTFHLLFEQYLQTDIP</sequence>
<dbReference type="Proteomes" id="UP000295270">
    <property type="component" value="Unassembled WGS sequence"/>
</dbReference>
<keyword evidence="2" id="KW-1185">Reference proteome</keyword>
<protein>
    <submittedName>
        <fullName evidence="1">Uncharacterized protein</fullName>
    </submittedName>
</protein>
<comment type="caution">
    <text evidence="1">The sequence shown here is derived from an EMBL/GenBank/DDBJ whole genome shotgun (WGS) entry which is preliminary data.</text>
</comment>
<name>A0ABY2B4Z5_9FLAO</name>
<evidence type="ECO:0000313" key="1">
    <source>
        <dbReference type="EMBL" id="TCN61206.1"/>
    </source>
</evidence>
<accession>A0ABY2B4Z5</accession>
<reference evidence="1 2" key="1">
    <citation type="journal article" date="2015" name="Stand. Genomic Sci.">
        <title>Genomic Encyclopedia of Bacterial and Archaeal Type Strains, Phase III: the genomes of soil and plant-associated and newly described type strains.</title>
        <authorList>
            <person name="Whitman W.B."/>
            <person name="Woyke T."/>
            <person name="Klenk H.P."/>
            <person name="Zhou Y."/>
            <person name="Lilburn T.G."/>
            <person name="Beck B.J."/>
            <person name="De Vos P."/>
            <person name="Vandamme P."/>
            <person name="Eisen J.A."/>
            <person name="Garrity G."/>
            <person name="Hugenholtz P."/>
            <person name="Kyrpides N.C."/>
        </authorList>
    </citation>
    <scope>NUCLEOTIDE SEQUENCE [LARGE SCALE GENOMIC DNA]</scope>
    <source>
        <strain evidence="1 2">P5626</strain>
    </source>
</reference>
<gene>
    <name evidence="1" type="ORF">EV142_101794</name>
</gene>
<dbReference type="EMBL" id="SLWA01000001">
    <property type="protein sequence ID" value="TCN61206.1"/>
    <property type="molecule type" value="Genomic_DNA"/>
</dbReference>